<feature type="region of interest" description="Disordered" evidence="1">
    <location>
        <begin position="76"/>
        <end position="114"/>
    </location>
</feature>
<accession>A0A835A616</accession>
<comment type="caution">
    <text evidence="2">The sequence shown here is derived from an EMBL/GenBank/DDBJ whole genome shotgun (WGS) entry which is preliminary data.</text>
</comment>
<dbReference type="AlphaFoldDB" id="A0A835A616"/>
<evidence type="ECO:0000256" key="1">
    <source>
        <dbReference type="SAM" id="MobiDB-lite"/>
    </source>
</evidence>
<feature type="compositionally biased region" description="Polar residues" evidence="1">
    <location>
        <begin position="133"/>
        <end position="144"/>
    </location>
</feature>
<feature type="compositionally biased region" description="Pro residues" evidence="1">
    <location>
        <begin position="198"/>
        <end position="209"/>
    </location>
</feature>
<keyword evidence="3" id="KW-1185">Reference proteome</keyword>
<dbReference type="Proteomes" id="UP000636709">
    <property type="component" value="Unassembled WGS sequence"/>
</dbReference>
<dbReference type="Pfam" id="PF24526">
    <property type="entry name" value="ABCA12_C"/>
    <property type="match status" value="1"/>
</dbReference>
<dbReference type="OrthoDB" id="8061355at2759"/>
<evidence type="ECO:0000313" key="3">
    <source>
        <dbReference type="Proteomes" id="UP000636709"/>
    </source>
</evidence>
<protein>
    <submittedName>
        <fullName evidence="2">Uncharacterized protein</fullName>
    </submittedName>
</protein>
<dbReference type="EMBL" id="JACEFO010002671">
    <property type="protein sequence ID" value="KAF8652135.1"/>
    <property type="molecule type" value="Genomic_DNA"/>
</dbReference>
<evidence type="ECO:0000313" key="2">
    <source>
        <dbReference type="EMBL" id="KAF8652135.1"/>
    </source>
</evidence>
<gene>
    <name evidence="2" type="ORF">HU200_063085</name>
</gene>
<name>A0A835A616_9POAL</name>
<proteinExistence type="predicted"/>
<reference evidence="2" key="1">
    <citation type="submission" date="2020-07" db="EMBL/GenBank/DDBJ databases">
        <title>Genome sequence and genetic diversity analysis of an under-domesticated orphan crop, white fonio (Digitaria exilis).</title>
        <authorList>
            <person name="Bennetzen J.L."/>
            <person name="Chen S."/>
            <person name="Ma X."/>
            <person name="Wang X."/>
            <person name="Yssel A.E.J."/>
            <person name="Chaluvadi S.R."/>
            <person name="Johnson M."/>
            <person name="Gangashetty P."/>
            <person name="Hamidou F."/>
            <person name="Sanogo M.D."/>
            <person name="Zwaenepoel A."/>
            <person name="Wallace J."/>
            <person name="Van De Peer Y."/>
            <person name="Van Deynze A."/>
        </authorList>
    </citation>
    <scope>NUCLEOTIDE SEQUENCE</scope>
    <source>
        <tissue evidence="2">Leaves</tissue>
    </source>
</reference>
<feature type="region of interest" description="Disordered" evidence="1">
    <location>
        <begin position="133"/>
        <end position="211"/>
    </location>
</feature>
<organism evidence="2 3">
    <name type="scientific">Digitaria exilis</name>
    <dbReference type="NCBI Taxonomy" id="1010633"/>
    <lineage>
        <taxon>Eukaryota</taxon>
        <taxon>Viridiplantae</taxon>
        <taxon>Streptophyta</taxon>
        <taxon>Embryophyta</taxon>
        <taxon>Tracheophyta</taxon>
        <taxon>Spermatophyta</taxon>
        <taxon>Magnoliopsida</taxon>
        <taxon>Liliopsida</taxon>
        <taxon>Poales</taxon>
        <taxon>Poaceae</taxon>
        <taxon>PACMAD clade</taxon>
        <taxon>Panicoideae</taxon>
        <taxon>Panicodae</taxon>
        <taxon>Paniceae</taxon>
        <taxon>Anthephorinae</taxon>
        <taxon>Digitaria</taxon>
    </lineage>
</organism>
<sequence length="297" mass="32351">MTTSPEFEQEVENLVRKLSPSARKKYELLKQEARMADVFMAVESFKKRVEVQAWGLADTTMEDVFVKVAKGAQLSQELSQPAKGCAEPNRDDKSGPLSLKPGPSGLHAGARPHRERVHELRFSAVVVRPAELTPSQKISQSRQPQAAGPLRLSPVSPLRAREARLLTQLPPPPRPRLLSSRFLRRGRPLQPPSRGGAPPLPPPPPPPPAAARSEIRSALLVHPIGTPAAPPCPSLSPDPICEIQVLNLADADFQIALLLVAERAFPLGFGPRSGKSVSMLLEPFTAPAEPWMACPRW</sequence>